<evidence type="ECO:0000256" key="6">
    <source>
        <dbReference type="SAM" id="Phobius"/>
    </source>
</evidence>
<evidence type="ECO:0000256" key="3">
    <source>
        <dbReference type="ARBA" id="ARBA00022692"/>
    </source>
</evidence>
<evidence type="ECO:0000256" key="2">
    <source>
        <dbReference type="ARBA" id="ARBA00022475"/>
    </source>
</evidence>
<keyword evidence="3 6" id="KW-0812">Transmembrane</keyword>
<dbReference type="PANTHER" id="PTHR30086:SF20">
    <property type="entry name" value="ARGININE EXPORTER PROTEIN ARGO-RELATED"/>
    <property type="match status" value="1"/>
</dbReference>
<keyword evidence="4 6" id="KW-1133">Transmembrane helix</keyword>
<feature type="transmembrane region" description="Helical" evidence="6">
    <location>
        <begin position="72"/>
        <end position="89"/>
    </location>
</feature>
<feature type="transmembrane region" description="Helical" evidence="6">
    <location>
        <begin position="181"/>
        <end position="199"/>
    </location>
</feature>
<keyword evidence="5 6" id="KW-0472">Membrane</keyword>
<proteinExistence type="predicted"/>
<comment type="subcellular location">
    <subcellularLocation>
        <location evidence="1">Cell membrane</location>
        <topology evidence="1">Multi-pass membrane protein</topology>
    </subcellularLocation>
</comment>
<accession>A0A437Q963</accession>
<feature type="transmembrane region" description="Helical" evidence="6">
    <location>
        <begin position="120"/>
        <end position="137"/>
    </location>
</feature>
<keyword evidence="2" id="KW-1003">Cell membrane</keyword>
<protein>
    <submittedName>
        <fullName evidence="7">LysE family translocator</fullName>
    </submittedName>
</protein>
<dbReference type="Proteomes" id="UP000282818">
    <property type="component" value="Unassembled WGS sequence"/>
</dbReference>
<evidence type="ECO:0000256" key="1">
    <source>
        <dbReference type="ARBA" id="ARBA00004651"/>
    </source>
</evidence>
<dbReference type="EMBL" id="SACQ01000003">
    <property type="protein sequence ID" value="RVU30977.1"/>
    <property type="molecule type" value="Genomic_DNA"/>
</dbReference>
<feature type="transmembrane region" description="Helical" evidence="6">
    <location>
        <begin position="144"/>
        <end position="169"/>
    </location>
</feature>
<dbReference type="Pfam" id="PF01810">
    <property type="entry name" value="LysE"/>
    <property type="match status" value="1"/>
</dbReference>
<dbReference type="InterPro" id="IPR001123">
    <property type="entry name" value="LeuE-type"/>
</dbReference>
<evidence type="ECO:0000256" key="5">
    <source>
        <dbReference type="ARBA" id="ARBA00023136"/>
    </source>
</evidence>
<sequence>MTLAFSMWIFALTGAVSPGPVNIIATTTGSQFGVMRALPFVLGATVAYVLVVVTVGLSMAIATHVVPAIEPLLTLLGSAYLLYIAYRIAVSAPLGESSGARLLVNPASFMDGFLTQVLNPKAWLVAMSGIGLFVTGVESAISPLLLFSIISFIACFTGVGTWACAGHLLRPWVSGPVSGRIFNSVMALLLVACVLWIWIG</sequence>
<keyword evidence="8" id="KW-1185">Reference proteome</keyword>
<comment type="caution">
    <text evidence="7">The sequence shown here is derived from an EMBL/GenBank/DDBJ whole genome shotgun (WGS) entry which is preliminary data.</text>
</comment>
<reference evidence="7 8" key="1">
    <citation type="submission" date="2019-01" db="EMBL/GenBank/DDBJ databases">
        <authorList>
            <person name="Chen W.-M."/>
        </authorList>
    </citation>
    <scope>NUCLEOTIDE SEQUENCE [LARGE SCALE GENOMIC DNA]</scope>
    <source>
        <strain evidence="7 8">HPM-16</strain>
    </source>
</reference>
<evidence type="ECO:0000313" key="8">
    <source>
        <dbReference type="Proteomes" id="UP000282818"/>
    </source>
</evidence>
<gene>
    <name evidence="7" type="ORF">EOE65_08160</name>
</gene>
<dbReference type="AlphaFoldDB" id="A0A437Q963"/>
<dbReference type="GO" id="GO:0033228">
    <property type="term" value="P:cysteine export across plasma membrane"/>
    <property type="evidence" value="ECO:0007669"/>
    <property type="project" value="TreeGrafter"/>
</dbReference>
<name>A0A437Q963_9GAMM</name>
<feature type="transmembrane region" description="Helical" evidence="6">
    <location>
        <begin position="37"/>
        <end position="60"/>
    </location>
</feature>
<dbReference type="GO" id="GO:0015171">
    <property type="term" value="F:amino acid transmembrane transporter activity"/>
    <property type="evidence" value="ECO:0007669"/>
    <property type="project" value="TreeGrafter"/>
</dbReference>
<dbReference type="GO" id="GO:0005886">
    <property type="term" value="C:plasma membrane"/>
    <property type="evidence" value="ECO:0007669"/>
    <property type="project" value="UniProtKB-SubCell"/>
</dbReference>
<dbReference type="PANTHER" id="PTHR30086">
    <property type="entry name" value="ARGININE EXPORTER PROTEIN ARGO"/>
    <property type="match status" value="1"/>
</dbReference>
<organism evidence="7 8">
    <name type="scientific">Neptunomonas marina</name>
    <dbReference type="NCBI Taxonomy" id="1815562"/>
    <lineage>
        <taxon>Bacteria</taxon>
        <taxon>Pseudomonadati</taxon>
        <taxon>Pseudomonadota</taxon>
        <taxon>Gammaproteobacteria</taxon>
        <taxon>Oceanospirillales</taxon>
        <taxon>Oceanospirillaceae</taxon>
        <taxon>Neptunomonas</taxon>
    </lineage>
</organism>
<dbReference type="RefSeq" id="WP_127693822.1">
    <property type="nucleotide sequence ID" value="NZ_SACQ01000003.1"/>
</dbReference>
<evidence type="ECO:0000313" key="7">
    <source>
        <dbReference type="EMBL" id="RVU30977.1"/>
    </source>
</evidence>
<evidence type="ECO:0000256" key="4">
    <source>
        <dbReference type="ARBA" id="ARBA00022989"/>
    </source>
</evidence>